<evidence type="ECO:0000256" key="2">
    <source>
        <dbReference type="ARBA" id="ARBA00022643"/>
    </source>
</evidence>
<accession>A0A502CEV9</accession>
<dbReference type="PANTHER" id="PTHR30543">
    <property type="entry name" value="CHROMATE REDUCTASE"/>
    <property type="match status" value="1"/>
</dbReference>
<name>A0A502CEV9_9GAMM</name>
<dbReference type="GO" id="GO:0010181">
    <property type="term" value="F:FMN binding"/>
    <property type="evidence" value="ECO:0007669"/>
    <property type="project" value="TreeGrafter"/>
</dbReference>
<dbReference type="GO" id="GO:0005829">
    <property type="term" value="C:cytosol"/>
    <property type="evidence" value="ECO:0007669"/>
    <property type="project" value="TreeGrafter"/>
</dbReference>
<dbReference type="InterPro" id="IPR029039">
    <property type="entry name" value="Flavoprotein-like_sf"/>
</dbReference>
<evidence type="ECO:0000256" key="1">
    <source>
        <dbReference type="ARBA" id="ARBA00001917"/>
    </source>
</evidence>
<proteinExistence type="predicted"/>
<dbReference type="SUPFAM" id="SSF52218">
    <property type="entry name" value="Flavoproteins"/>
    <property type="match status" value="1"/>
</dbReference>
<feature type="domain" description="NADPH-dependent FMN reductase-like" evidence="3">
    <location>
        <begin position="3"/>
        <end position="137"/>
    </location>
</feature>
<reference evidence="4 5" key="1">
    <citation type="journal article" date="2019" name="Environ. Microbiol.">
        <title>Species interactions and distinct microbial communities in high Arctic permafrost affected cryosols are associated with the CH4 and CO2 gas fluxes.</title>
        <authorList>
            <person name="Altshuler I."/>
            <person name="Hamel J."/>
            <person name="Turney S."/>
            <person name="Magnuson E."/>
            <person name="Levesque R."/>
            <person name="Greer C."/>
            <person name="Whyte L.G."/>
        </authorList>
    </citation>
    <scope>NUCLEOTIDE SEQUENCE [LARGE SCALE GENOMIC DNA]</scope>
    <source>
        <strain evidence="4 5">S13Y</strain>
    </source>
</reference>
<keyword evidence="2" id="KW-0285">Flavoprotein</keyword>
<dbReference type="AlphaFoldDB" id="A0A502CEV9"/>
<evidence type="ECO:0000313" key="5">
    <source>
        <dbReference type="Proteomes" id="UP000319486"/>
    </source>
</evidence>
<dbReference type="EMBL" id="RCZO01000003">
    <property type="protein sequence ID" value="TPG10326.1"/>
    <property type="molecule type" value="Genomic_DNA"/>
</dbReference>
<comment type="cofactor">
    <cofactor evidence="1">
        <name>FMN</name>
        <dbReference type="ChEBI" id="CHEBI:58210"/>
    </cofactor>
</comment>
<keyword evidence="5" id="KW-1185">Reference proteome</keyword>
<dbReference type="InterPro" id="IPR050712">
    <property type="entry name" value="NAD(P)H-dep_reductase"/>
</dbReference>
<dbReference type="Pfam" id="PF03358">
    <property type="entry name" value="FMN_red"/>
    <property type="match status" value="1"/>
</dbReference>
<dbReference type="PANTHER" id="PTHR30543:SF21">
    <property type="entry name" value="NAD(P)H-DEPENDENT FMN REDUCTASE LOT6"/>
    <property type="match status" value="1"/>
</dbReference>
<evidence type="ECO:0000313" key="4">
    <source>
        <dbReference type="EMBL" id="TPG10326.1"/>
    </source>
</evidence>
<dbReference type="GO" id="GO:0016491">
    <property type="term" value="F:oxidoreductase activity"/>
    <property type="evidence" value="ECO:0007669"/>
    <property type="project" value="InterPro"/>
</dbReference>
<dbReference type="InterPro" id="IPR005025">
    <property type="entry name" value="FMN_Rdtase-like_dom"/>
</dbReference>
<dbReference type="Proteomes" id="UP000319486">
    <property type="component" value="Unassembled WGS sequence"/>
</dbReference>
<organism evidence="4 5">
    <name type="scientific">Rhodanobacter glycinis</name>
    <dbReference type="NCBI Taxonomy" id="582702"/>
    <lineage>
        <taxon>Bacteria</taxon>
        <taxon>Pseudomonadati</taxon>
        <taxon>Pseudomonadota</taxon>
        <taxon>Gammaproteobacteria</taxon>
        <taxon>Lysobacterales</taxon>
        <taxon>Rhodanobacteraceae</taxon>
        <taxon>Rhodanobacter</taxon>
    </lineage>
</organism>
<comment type="caution">
    <text evidence="4">The sequence shown here is derived from an EMBL/GenBank/DDBJ whole genome shotgun (WGS) entry which is preliminary data.</text>
</comment>
<dbReference type="Gene3D" id="3.40.50.360">
    <property type="match status" value="1"/>
</dbReference>
<dbReference type="OrthoDB" id="9812295at2"/>
<keyword evidence="2" id="KW-0288">FMN</keyword>
<sequence>MRRVLCLSGSLRRISTNTAVLQAARQLAPAGLDLILYEGLATLPLFNPDDEIEPLPAPAQALRTAVGASDALLIACPEYAHGVPGAFKNLLDWLVGSLEFPGKPVALLNASGRGSHHAQDALREILLTMSAQLLDEACATVPLPGAGCEVAAILRDEARCAELRAVLAALAAELSGL</sequence>
<evidence type="ECO:0000259" key="3">
    <source>
        <dbReference type="Pfam" id="PF03358"/>
    </source>
</evidence>
<gene>
    <name evidence="4" type="ORF">EAH88_06760</name>
</gene>
<protein>
    <submittedName>
        <fullName evidence="4">NAD(P)H-dependent oxidoreductase</fullName>
    </submittedName>
</protein>